<keyword evidence="1" id="KW-1133">Transmembrane helix</keyword>
<feature type="transmembrane region" description="Helical" evidence="1">
    <location>
        <begin position="73"/>
        <end position="92"/>
    </location>
</feature>
<dbReference type="Proteomes" id="UP000239990">
    <property type="component" value="Unassembled WGS sequence"/>
</dbReference>
<organism evidence="2 3">
    <name type="scientific">Achromobacter spanius</name>
    <dbReference type="NCBI Taxonomy" id="217203"/>
    <lineage>
        <taxon>Bacteria</taxon>
        <taxon>Pseudomonadati</taxon>
        <taxon>Pseudomonadota</taxon>
        <taxon>Betaproteobacteria</taxon>
        <taxon>Burkholderiales</taxon>
        <taxon>Alcaligenaceae</taxon>
        <taxon>Achromobacter</taxon>
    </lineage>
</organism>
<gene>
    <name evidence="2" type="ORF">C4E15_24770</name>
</gene>
<feature type="transmembrane region" description="Helical" evidence="1">
    <location>
        <begin position="359"/>
        <end position="379"/>
    </location>
</feature>
<dbReference type="OrthoDB" id="5493434at2"/>
<dbReference type="AlphaFoldDB" id="A0A2S5GKE0"/>
<keyword evidence="1" id="KW-0812">Transmembrane</keyword>
<feature type="transmembrane region" description="Helical" evidence="1">
    <location>
        <begin position="42"/>
        <end position="61"/>
    </location>
</feature>
<feature type="transmembrane region" description="Helical" evidence="1">
    <location>
        <begin position="265"/>
        <end position="292"/>
    </location>
</feature>
<feature type="transmembrane region" description="Helical" evidence="1">
    <location>
        <begin position="176"/>
        <end position="206"/>
    </location>
</feature>
<evidence type="ECO:0000313" key="2">
    <source>
        <dbReference type="EMBL" id="PPA73547.1"/>
    </source>
</evidence>
<proteinExistence type="predicted"/>
<feature type="transmembrane region" description="Helical" evidence="1">
    <location>
        <begin position="136"/>
        <end position="156"/>
    </location>
</feature>
<comment type="caution">
    <text evidence="2">The sequence shown here is derived from an EMBL/GenBank/DDBJ whole genome shotgun (WGS) entry which is preliminary data.</text>
</comment>
<protein>
    <submittedName>
        <fullName evidence="2">Uncharacterized protein</fullName>
    </submittedName>
</protein>
<name>A0A2S5GKE0_9BURK</name>
<dbReference type="EMBL" id="PREU01000014">
    <property type="protein sequence ID" value="PPA73547.1"/>
    <property type="molecule type" value="Genomic_DNA"/>
</dbReference>
<feature type="transmembrane region" description="Helical" evidence="1">
    <location>
        <begin position="226"/>
        <end position="253"/>
    </location>
</feature>
<reference evidence="2 3" key="1">
    <citation type="submission" date="2018-02" db="EMBL/GenBank/DDBJ databases">
        <title>Draft Genome of Achromobacter spanius stain 6.</title>
        <authorList>
            <person name="Gunasekera T.S."/>
            <person name="Radwan O."/>
            <person name="Ruiz O.N."/>
        </authorList>
    </citation>
    <scope>NUCLEOTIDE SEQUENCE [LARGE SCALE GENOMIC DNA]</scope>
    <source>
        <strain evidence="2 3">6</strain>
    </source>
</reference>
<accession>A0A2S5GKE0</accession>
<keyword evidence="1" id="KW-0472">Membrane</keyword>
<sequence>MDQREAAGAVDRFSLVRDDVFYRLQRRLGLIPASGDGFMRRAVAYALIAWLPLVIAAWLAGTAIEPLGNNEPLLGHIGIHVRCLVAIPLLVLSEGIAQKLIPVGLREFKQSGLVDGELAARFDRVLFSVLNLRNRISPWIVIAVFVATWVAVLFVAPNGDEIRWADSGSPSLNFGVWWLLLVTRPIFSILLLAWVWRLMLLGLLLYRIAALPLKLVPSHPDRLGGLGFLTRLPVVYGPFLLSVSAVVGGVWAHEVLYHGVTVPSLYGQIAALLVVLTLIGLAPLLVFTPLLLRVKRQALLDYGAFVTQHGRAVHEKWIEKKDVPDYPMLDAPELGPVADVQAIYQAVAAMRGAIVNKSVLIKILAPAALPMLLLISMQWPLKSTLSKLLFTLL</sequence>
<evidence type="ECO:0000313" key="3">
    <source>
        <dbReference type="Proteomes" id="UP000239990"/>
    </source>
</evidence>
<evidence type="ECO:0000256" key="1">
    <source>
        <dbReference type="SAM" id="Phobius"/>
    </source>
</evidence>